<dbReference type="AlphaFoldDB" id="A0A8H7ISE1"/>
<dbReference type="Proteomes" id="UP000627934">
    <property type="component" value="Unassembled WGS sequence"/>
</dbReference>
<evidence type="ECO:0000313" key="4">
    <source>
        <dbReference type="Proteomes" id="UP000627934"/>
    </source>
</evidence>
<reference evidence="3" key="1">
    <citation type="submission" date="2016-08" db="EMBL/GenBank/DDBJ databases">
        <authorList>
            <person name="Yan J."/>
        </authorList>
    </citation>
    <scope>NUCLEOTIDE SEQUENCE</scope>
    <source>
        <strain evidence="3">CSS-01s</strain>
    </source>
</reference>
<feature type="domain" description="Bacteriophage T5 Orf172 DNA-binding" evidence="2">
    <location>
        <begin position="71"/>
        <end position="144"/>
    </location>
</feature>
<feature type="region of interest" description="Disordered" evidence="1">
    <location>
        <begin position="153"/>
        <end position="177"/>
    </location>
</feature>
<feature type="compositionally biased region" description="Polar residues" evidence="1">
    <location>
        <begin position="161"/>
        <end position="177"/>
    </location>
</feature>
<sequence length="177" mass="20585">MPSHKRDEVVYVKTPWQLIEFPEYRGLLVTKLGKCGSRAIAFDMDDMEDLFDDLCDLMMTRLSRQDLGETGWVYIMQDEERLADLFKVGISQDVRRRRRDILAQCRLWDLQVINQVKVACPRQVEKLVHLTLSYFTDKMPCIHDKPSHLNIGRGKTGHAKTGNQKTSDATTTVYHRE</sequence>
<dbReference type="InterPro" id="IPR018306">
    <property type="entry name" value="Phage_T5_Orf172_DNA-bd"/>
</dbReference>
<proteinExistence type="predicted"/>
<name>A0A8H7ISE1_9PEZI</name>
<evidence type="ECO:0000313" key="3">
    <source>
        <dbReference type="EMBL" id="KAF9630671.1"/>
    </source>
</evidence>
<dbReference type="Pfam" id="PF10544">
    <property type="entry name" value="T5orf172"/>
    <property type="match status" value="1"/>
</dbReference>
<evidence type="ECO:0000256" key="1">
    <source>
        <dbReference type="SAM" id="MobiDB-lite"/>
    </source>
</evidence>
<reference evidence="3" key="2">
    <citation type="journal article" date="2018" name="DNA Res.">
        <title>Comparative genome and transcriptome analyses reveal adaptations to opportunistic infections in woody plant degrading pathogens of Botryosphaeriaceae.</title>
        <authorList>
            <person name="Yan J.Y."/>
            <person name="Zhao W.S."/>
            <person name="Chen Z."/>
            <person name="Xing Q.K."/>
            <person name="Zhang W."/>
            <person name="Chethana K.W.T."/>
            <person name="Xue M.F."/>
            <person name="Xu J.P."/>
            <person name="Phillips A.J.L."/>
            <person name="Wang Y."/>
            <person name="Liu J.H."/>
            <person name="Liu M."/>
            <person name="Zhou Y."/>
            <person name="Jayawardena R.S."/>
            <person name="Manawasinghe I.S."/>
            <person name="Huang J.B."/>
            <person name="Qiao G.H."/>
            <person name="Fu C.Y."/>
            <person name="Guo F.F."/>
            <person name="Dissanayake A.J."/>
            <person name="Peng Y.L."/>
            <person name="Hyde K.D."/>
            <person name="Li X.H."/>
        </authorList>
    </citation>
    <scope>NUCLEOTIDE SEQUENCE</scope>
    <source>
        <strain evidence="3">CSS-01s</strain>
    </source>
</reference>
<gene>
    <name evidence="3" type="ORF">BFW01_g1233</name>
</gene>
<protein>
    <recommendedName>
        <fullName evidence="2">Bacteriophage T5 Orf172 DNA-binding domain-containing protein</fullName>
    </recommendedName>
</protein>
<evidence type="ECO:0000259" key="2">
    <source>
        <dbReference type="Pfam" id="PF10544"/>
    </source>
</evidence>
<comment type="caution">
    <text evidence="3">The sequence shown here is derived from an EMBL/GenBank/DDBJ whole genome shotgun (WGS) entry which is preliminary data.</text>
</comment>
<dbReference type="EMBL" id="MDYX01000041">
    <property type="protein sequence ID" value="KAF9630671.1"/>
    <property type="molecule type" value="Genomic_DNA"/>
</dbReference>
<accession>A0A8H7ISE1</accession>
<organism evidence="3 4">
    <name type="scientific">Lasiodiplodia theobromae</name>
    <dbReference type="NCBI Taxonomy" id="45133"/>
    <lineage>
        <taxon>Eukaryota</taxon>
        <taxon>Fungi</taxon>
        <taxon>Dikarya</taxon>
        <taxon>Ascomycota</taxon>
        <taxon>Pezizomycotina</taxon>
        <taxon>Dothideomycetes</taxon>
        <taxon>Dothideomycetes incertae sedis</taxon>
        <taxon>Botryosphaeriales</taxon>
        <taxon>Botryosphaeriaceae</taxon>
        <taxon>Lasiodiplodia</taxon>
    </lineage>
</organism>